<keyword evidence="1" id="KW-0175">Coiled coil</keyword>
<evidence type="ECO:0000313" key="3">
    <source>
        <dbReference type="EMBL" id="NGM20761.1"/>
    </source>
</evidence>
<dbReference type="AlphaFoldDB" id="A0A6M1LKD9"/>
<keyword evidence="2" id="KW-0472">Membrane</keyword>
<dbReference type="Proteomes" id="UP000475385">
    <property type="component" value="Unassembled WGS sequence"/>
</dbReference>
<evidence type="ECO:0000256" key="2">
    <source>
        <dbReference type="SAM" id="Phobius"/>
    </source>
</evidence>
<feature type="coiled-coil region" evidence="1">
    <location>
        <begin position="66"/>
        <end position="93"/>
    </location>
</feature>
<keyword evidence="4" id="KW-1185">Reference proteome</keyword>
<dbReference type="RefSeq" id="WP_164694665.1">
    <property type="nucleotide sequence ID" value="NZ_JAAIKB010000004.1"/>
</dbReference>
<keyword evidence="2" id="KW-0812">Transmembrane</keyword>
<comment type="caution">
    <text evidence="3">The sequence shown here is derived from an EMBL/GenBank/DDBJ whole genome shotgun (WGS) entry which is preliminary data.</text>
</comment>
<proteinExistence type="predicted"/>
<organism evidence="3 4">
    <name type="scientific">Falsiroseomonas algicola</name>
    <dbReference type="NCBI Taxonomy" id="2716930"/>
    <lineage>
        <taxon>Bacteria</taxon>
        <taxon>Pseudomonadati</taxon>
        <taxon>Pseudomonadota</taxon>
        <taxon>Alphaproteobacteria</taxon>
        <taxon>Acetobacterales</taxon>
        <taxon>Roseomonadaceae</taxon>
        <taxon>Falsiroseomonas</taxon>
    </lineage>
</organism>
<reference evidence="3 4" key="2">
    <citation type="submission" date="2020-03" db="EMBL/GenBank/DDBJ databases">
        <title>Roseomonas stagni sp. nov., isolated from pond water in Japan.</title>
        <authorList>
            <person name="Furuhata K."/>
            <person name="Miyamoto H."/>
            <person name="Goto K."/>
        </authorList>
    </citation>
    <scope>NUCLEOTIDE SEQUENCE [LARGE SCALE GENOMIC DNA]</scope>
    <source>
        <strain evidence="3 4">PeD5</strain>
    </source>
</reference>
<evidence type="ECO:0000313" key="4">
    <source>
        <dbReference type="Proteomes" id="UP000475385"/>
    </source>
</evidence>
<name>A0A6M1LKD9_9PROT</name>
<keyword evidence="2" id="KW-1133">Transmembrane helix</keyword>
<evidence type="ECO:0000256" key="1">
    <source>
        <dbReference type="SAM" id="Coils"/>
    </source>
</evidence>
<feature type="transmembrane region" description="Helical" evidence="2">
    <location>
        <begin position="15"/>
        <end position="36"/>
    </location>
</feature>
<sequence>MQAPAIQPKPAWQPFLLPGLAFAGGLAVAAVAATLLRAPLAPATAGEAPPSLVQIEAAIAPALDAARRAEEQASRAEAQAVRAEAAAQRLEGSLAQRGPQGDRFLAAALLLQSSVATARPWLREYQTMADLAPAGALPRPVAEVLMSHAARGLPSEAELRERFSALMPQLVARAPQPGGFFDQGLGLLRGGFAAIGLTAPPPPSDQEVAIGAVAQQLRRGNLAGAVADASALDASLQPLLAGWLAQARARIAVEQAVQETLLRALSSTATTGRPS</sequence>
<dbReference type="EMBL" id="JAAIKB010000004">
    <property type="protein sequence ID" value="NGM20761.1"/>
    <property type="molecule type" value="Genomic_DNA"/>
</dbReference>
<reference evidence="3 4" key="1">
    <citation type="submission" date="2020-02" db="EMBL/GenBank/DDBJ databases">
        <authorList>
            <person name="Kim H.M."/>
            <person name="Jeon C.O."/>
        </authorList>
    </citation>
    <scope>NUCLEOTIDE SEQUENCE [LARGE SCALE GENOMIC DNA]</scope>
    <source>
        <strain evidence="3 4">PeD5</strain>
    </source>
</reference>
<protein>
    <submittedName>
        <fullName evidence="3">Uncharacterized protein</fullName>
    </submittedName>
</protein>
<gene>
    <name evidence="3" type="ORF">G3576_12120</name>
</gene>
<accession>A0A6M1LKD9</accession>